<proteinExistence type="predicted"/>
<organism evidence="2 3">
    <name type="scientific">Effrenium voratum</name>
    <dbReference type="NCBI Taxonomy" id="2562239"/>
    <lineage>
        <taxon>Eukaryota</taxon>
        <taxon>Sar</taxon>
        <taxon>Alveolata</taxon>
        <taxon>Dinophyceae</taxon>
        <taxon>Suessiales</taxon>
        <taxon>Symbiodiniaceae</taxon>
        <taxon>Effrenium</taxon>
    </lineage>
</organism>
<dbReference type="Proteomes" id="UP001178507">
    <property type="component" value="Unassembled WGS sequence"/>
</dbReference>
<sequence length="539" mass="61528">MVAGLSRFQLRRRLQEADSARLPCPHPRSRPQSARCRPGPEATLKVADAKRLLDVLTRNSSSRVVLPPVEAPQNDVESNIASVEELPPFDVFLEILRGAGMADCEFRGLRGIESSGFPVSSQVKTRGSFHEFVYVRQLGPYELELAPFREVDMSSYWTLSPAGLSHYVQGAPVTFVPLQRWLNERSSFRALRQLRFFQEFPARKAFLSWRNAGRRGRMAKAGQVLSERIFFLHPWFRNVYLSVRRAFQDVANLRCVRCWFAQPLTLQEFAAAQQNWQDDLFERAAQHAAKLKSEVFGVFFRVAEEVRQETCKSDFTRAMLAHEVLRPAVIRAGMPKEDGEALEHLGFCKDVGFAQRSKLRRECGRLLRFGRLVDLLCAETLVEVMENSVADVLHNLCPSEEDAKQRMIIKVAQAPGLCLDLRPNAHELHSEFLRWLRNGCCMANLFVQNSRCPELGAFRYIVRSAAKQDEAADPQTDEQLFDRLETQEAWRRSTGLLARRLRESFQELESRISEPELLDFGSVGGLEIKHLVGPLELLR</sequence>
<reference evidence="2" key="1">
    <citation type="submission" date="2023-08" db="EMBL/GenBank/DDBJ databases">
        <authorList>
            <person name="Chen Y."/>
            <person name="Shah S."/>
            <person name="Dougan E. K."/>
            <person name="Thang M."/>
            <person name="Chan C."/>
        </authorList>
    </citation>
    <scope>NUCLEOTIDE SEQUENCE</scope>
</reference>
<dbReference type="AlphaFoldDB" id="A0AA36HU18"/>
<accession>A0AA36HU18</accession>
<evidence type="ECO:0000256" key="1">
    <source>
        <dbReference type="SAM" id="MobiDB-lite"/>
    </source>
</evidence>
<name>A0AA36HU18_9DINO</name>
<feature type="region of interest" description="Disordered" evidence="1">
    <location>
        <begin position="19"/>
        <end position="40"/>
    </location>
</feature>
<protein>
    <submittedName>
        <fullName evidence="2">Uncharacterized protein</fullName>
    </submittedName>
</protein>
<dbReference type="EMBL" id="CAUJNA010000297">
    <property type="protein sequence ID" value="CAJ1375066.1"/>
    <property type="molecule type" value="Genomic_DNA"/>
</dbReference>
<evidence type="ECO:0000313" key="3">
    <source>
        <dbReference type="Proteomes" id="UP001178507"/>
    </source>
</evidence>
<gene>
    <name evidence="2" type="ORF">EVOR1521_LOCUS4434</name>
</gene>
<evidence type="ECO:0000313" key="2">
    <source>
        <dbReference type="EMBL" id="CAJ1375066.1"/>
    </source>
</evidence>
<comment type="caution">
    <text evidence="2">The sequence shown here is derived from an EMBL/GenBank/DDBJ whole genome shotgun (WGS) entry which is preliminary data.</text>
</comment>
<keyword evidence="3" id="KW-1185">Reference proteome</keyword>